<reference evidence="1" key="2">
    <citation type="submission" date="2021-10" db="EMBL/GenBank/DDBJ databases">
        <authorList>
            <person name="Piombo E."/>
        </authorList>
    </citation>
    <scope>NUCLEOTIDE SEQUENCE</scope>
</reference>
<keyword evidence="2" id="KW-1185">Reference proteome</keyword>
<evidence type="ECO:0000313" key="2">
    <source>
        <dbReference type="Proteomes" id="UP000836387"/>
    </source>
</evidence>
<organism evidence="1 2">
    <name type="scientific">Clonostachys rosea f. rosea IK726</name>
    <dbReference type="NCBI Taxonomy" id="1349383"/>
    <lineage>
        <taxon>Eukaryota</taxon>
        <taxon>Fungi</taxon>
        <taxon>Dikarya</taxon>
        <taxon>Ascomycota</taxon>
        <taxon>Pezizomycotina</taxon>
        <taxon>Sordariomycetes</taxon>
        <taxon>Hypocreomycetidae</taxon>
        <taxon>Hypocreales</taxon>
        <taxon>Bionectriaceae</taxon>
        <taxon>Clonostachys</taxon>
    </lineage>
</organism>
<protein>
    <submittedName>
        <fullName evidence="1">Uncharacterized protein</fullName>
    </submittedName>
</protein>
<proteinExistence type="predicted"/>
<comment type="caution">
    <text evidence="1">The sequence shown here is derived from an EMBL/GenBank/DDBJ whole genome shotgun (WGS) entry which is preliminary data.</text>
</comment>
<reference evidence="1" key="1">
    <citation type="submission" date="2020-04" db="EMBL/GenBank/DDBJ databases">
        <authorList>
            <person name="Broberg M."/>
        </authorList>
    </citation>
    <scope>NUCLEOTIDE SEQUENCE</scope>
</reference>
<dbReference type="EMBL" id="CADEHS020000003">
    <property type="protein sequence ID" value="CAG9939352.1"/>
    <property type="molecule type" value="Genomic_DNA"/>
</dbReference>
<dbReference type="Proteomes" id="UP000836387">
    <property type="component" value="Unassembled WGS sequence"/>
</dbReference>
<accession>A0ACA9TEQ0</accession>
<gene>
    <name evidence="1" type="ORF">CRV2_00007789</name>
</gene>
<name>A0ACA9TEQ0_BIOOC</name>
<evidence type="ECO:0000313" key="1">
    <source>
        <dbReference type="EMBL" id="CAG9939352.1"/>
    </source>
</evidence>
<sequence>MSDFSFLLSPQAQALAIKTRIALQSISCQSKPGERLYQPPLKDEEYYALLKQIYADRNPNIKAWNSGKLFVKNAVVTLENANLQVPSGKLFQIVPIDGRTGKIIILSPDGKGLNELEWRQDWGYHIESGFTVVTEGTITFVMGTFWERDKE</sequence>